<organism evidence="2 3">
    <name type="scientific">Rhypophila decipiens</name>
    <dbReference type="NCBI Taxonomy" id="261697"/>
    <lineage>
        <taxon>Eukaryota</taxon>
        <taxon>Fungi</taxon>
        <taxon>Dikarya</taxon>
        <taxon>Ascomycota</taxon>
        <taxon>Pezizomycotina</taxon>
        <taxon>Sordariomycetes</taxon>
        <taxon>Sordariomycetidae</taxon>
        <taxon>Sordariales</taxon>
        <taxon>Naviculisporaceae</taxon>
        <taxon>Rhypophila</taxon>
    </lineage>
</organism>
<reference evidence="2" key="1">
    <citation type="journal article" date="2023" name="Mol. Phylogenet. Evol.">
        <title>Genome-scale phylogeny and comparative genomics of the fungal order Sordariales.</title>
        <authorList>
            <person name="Hensen N."/>
            <person name="Bonometti L."/>
            <person name="Westerberg I."/>
            <person name="Brannstrom I.O."/>
            <person name="Guillou S."/>
            <person name="Cros-Aarteil S."/>
            <person name="Calhoun S."/>
            <person name="Haridas S."/>
            <person name="Kuo A."/>
            <person name="Mondo S."/>
            <person name="Pangilinan J."/>
            <person name="Riley R."/>
            <person name="LaButti K."/>
            <person name="Andreopoulos B."/>
            <person name="Lipzen A."/>
            <person name="Chen C."/>
            <person name="Yan M."/>
            <person name="Daum C."/>
            <person name="Ng V."/>
            <person name="Clum A."/>
            <person name="Steindorff A."/>
            <person name="Ohm R.A."/>
            <person name="Martin F."/>
            <person name="Silar P."/>
            <person name="Natvig D.O."/>
            <person name="Lalanne C."/>
            <person name="Gautier V."/>
            <person name="Ament-Velasquez S.L."/>
            <person name="Kruys A."/>
            <person name="Hutchinson M.I."/>
            <person name="Powell A.J."/>
            <person name="Barry K."/>
            <person name="Miller A.N."/>
            <person name="Grigoriev I.V."/>
            <person name="Debuchy R."/>
            <person name="Gladieux P."/>
            <person name="Hiltunen Thoren M."/>
            <person name="Johannesson H."/>
        </authorList>
    </citation>
    <scope>NUCLEOTIDE SEQUENCE</scope>
    <source>
        <strain evidence="2">PSN293</strain>
    </source>
</reference>
<proteinExistence type="predicted"/>
<evidence type="ECO:0000313" key="3">
    <source>
        <dbReference type="Proteomes" id="UP001301769"/>
    </source>
</evidence>
<dbReference type="PANTHER" id="PTHR24148">
    <property type="entry name" value="ANKYRIN REPEAT DOMAIN-CONTAINING PROTEIN 39 HOMOLOG-RELATED"/>
    <property type="match status" value="1"/>
</dbReference>
<protein>
    <submittedName>
        <fullName evidence="2">Heterokaryon incompatibility protein-domain-containing protein</fullName>
    </submittedName>
</protein>
<evidence type="ECO:0000313" key="2">
    <source>
        <dbReference type="EMBL" id="KAK4207669.1"/>
    </source>
</evidence>
<dbReference type="EMBL" id="MU858280">
    <property type="protein sequence ID" value="KAK4207669.1"/>
    <property type="molecule type" value="Genomic_DNA"/>
</dbReference>
<reference evidence="2" key="2">
    <citation type="submission" date="2023-05" db="EMBL/GenBank/DDBJ databases">
        <authorList>
            <consortium name="Lawrence Berkeley National Laboratory"/>
            <person name="Steindorff A."/>
            <person name="Hensen N."/>
            <person name="Bonometti L."/>
            <person name="Westerberg I."/>
            <person name="Brannstrom I.O."/>
            <person name="Guillou S."/>
            <person name="Cros-Aarteil S."/>
            <person name="Calhoun S."/>
            <person name="Haridas S."/>
            <person name="Kuo A."/>
            <person name="Mondo S."/>
            <person name="Pangilinan J."/>
            <person name="Riley R."/>
            <person name="Labutti K."/>
            <person name="Andreopoulos B."/>
            <person name="Lipzen A."/>
            <person name="Chen C."/>
            <person name="Yanf M."/>
            <person name="Daum C."/>
            <person name="Ng V."/>
            <person name="Clum A."/>
            <person name="Ohm R."/>
            <person name="Martin F."/>
            <person name="Silar P."/>
            <person name="Natvig D."/>
            <person name="Lalanne C."/>
            <person name="Gautier V."/>
            <person name="Ament-Velasquez S.L."/>
            <person name="Kruys A."/>
            <person name="Hutchinson M.I."/>
            <person name="Powell A.J."/>
            <person name="Barry K."/>
            <person name="Miller A.N."/>
            <person name="Grigoriev I.V."/>
            <person name="Debuchy R."/>
            <person name="Gladieux P."/>
            <person name="Thoren M.H."/>
            <person name="Johannesson H."/>
        </authorList>
    </citation>
    <scope>NUCLEOTIDE SEQUENCE</scope>
    <source>
        <strain evidence="2">PSN293</strain>
    </source>
</reference>
<keyword evidence="3" id="KW-1185">Reference proteome</keyword>
<sequence length="605" mass="68866">MSSTSSTSPFQYQPLKSSEIRVFKILPEFDTLCFELKHINLYNEPGEFITVSYVWGNPPGTAEARINRSRHSITQSLSQALRQFQELAGTATRPESPLAGLTPPYWFWADGICINQEDTDEKSRQIPMMGDIYSISSRTLSWLGDIPSDVDPGSLGQLFEMAGRLASHPKNEKWDAVVQGRRIYRDWTFDPCFEPVFFAWCCLVRAEWFKRSWTQQEAVISYDKAFLSVGPCFCTLKGFVLVSDAIDAIIVDENLHPRTEGWVDPSVLAVLGIRSINDTIPPILSTRRQQSHLPQALQDPDQGLSLFADRYLKVLLSMGERKATIPHDLIYSRLVISAVSELPSYLAPNYRVPYPEVCLSYFKVIICYTPFFTFPLTPIAQGPKAHQTWIPDMGRAEMLVSVLRPKDCFLIKVSDDAKLLTLRGLQVDIVAAVWHPGNFKMTLPSAVHEKYAEFVHEVVARSAFLQRRPLEVVKKECLSRMLNLLWENNDLDKLCKDFELVGQGFAPREEHRDLGDFVAGLEGYFRSKYKVLITLRGLVFQAHRLSAPDPGDIICKLVTTRNNFCLRRRGEYFEYVSYCFPLENSKQEPEGQALDGPDVELFHLI</sequence>
<feature type="domain" description="Heterokaryon incompatibility" evidence="1">
    <location>
        <begin position="48"/>
        <end position="217"/>
    </location>
</feature>
<gene>
    <name evidence="2" type="ORF">QBC37DRAFT_433108</name>
</gene>
<dbReference type="PANTHER" id="PTHR24148:SF64">
    <property type="entry name" value="HETEROKARYON INCOMPATIBILITY DOMAIN-CONTAINING PROTEIN"/>
    <property type="match status" value="1"/>
</dbReference>
<evidence type="ECO:0000259" key="1">
    <source>
        <dbReference type="Pfam" id="PF06985"/>
    </source>
</evidence>
<dbReference type="Pfam" id="PF06985">
    <property type="entry name" value="HET"/>
    <property type="match status" value="1"/>
</dbReference>
<dbReference type="InterPro" id="IPR052895">
    <property type="entry name" value="HetReg/Transcr_Mod"/>
</dbReference>
<dbReference type="Proteomes" id="UP001301769">
    <property type="component" value="Unassembled WGS sequence"/>
</dbReference>
<name>A0AAN7B2A5_9PEZI</name>
<accession>A0AAN7B2A5</accession>
<dbReference type="AlphaFoldDB" id="A0AAN7B2A5"/>
<dbReference type="InterPro" id="IPR010730">
    <property type="entry name" value="HET"/>
</dbReference>
<comment type="caution">
    <text evidence="2">The sequence shown here is derived from an EMBL/GenBank/DDBJ whole genome shotgun (WGS) entry which is preliminary data.</text>
</comment>